<evidence type="ECO:0000256" key="2">
    <source>
        <dbReference type="SAM" id="Phobius"/>
    </source>
</evidence>
<feature type="compositionally biased region" description="Pro residues" evidence="1">
    <location>
        <begin position="209"/>
        <end position="219"/>
    </location>
</feature>
<feature type="compositionally biased region" description="Polar residues" evidence="1">
    <location>
        <begin position="164"/>
        <end position="178"/>
    </location>
</feature>
<organism evidence="4 5">
    <name type="scientific">Candidatus Woesebacteria bacterium RIFCSPLOWO2_01_FULL_44_14</name>
    <dbReference type="NCBI Taxonomy" id="1802525"/>
    <lineage>
        <taxon>Bacteria</taxon>
        <taxon>Candidatus Woeseibacteriota</taxon>
    </lineage>
</organism>
<keyword evidence="2" id="KW-0812">Transmembrane</keyword>
<feature type="transmembrane region" description="Helical" evidence="2">
    <location>
        <begin position="34"/>
        <end position="54"/>
    </location>
</feature>
<feature type="compositionally biased region" description="Low complexity" evidence="1">
    <location>
        <begin position="74"/>
        <end position="87"/>
    </location>
</feature>
<feature type="region of interest" description="Disordered" evidence="1">
    <location>
        <begin position="162"/>
        <end position="219"/>
    </location>
</feature>
<evidence type="ECO:0000259" key="3">
    <source>
        <dbReference type="Pfam" id="PF13399"/>
    </source>
</evidence>
<dbReference type="Proteomes" id="UP000178429">
    <property type="component" value="Unassembled WGS sequence"/>
</dbReference>
<accession>A0A1F8C246</accession>
<evidence type="ECO:0000313" key="5">
    <source>
        <dbReference type="Proteomes" id="UP000178429"/>
    </source>
</evidence>
<dbReference type="Gene3D" id="3.30.70.2390">
    <property type="match status" value="1"/>
</dbReference>
<proteinExistence type="predicted"/>
<keyword evidence="2" id="KW-0472">Membrane</keyword>
<protein>
    <recommendedName>
        <fullName evidence="3">LytR/CpsA/Psr regulator C-terminal domain-containing protein</fullName>
    </recommendedName>
</protein>
<dbReference type="InterPro" id="IPR027381">
    <property type="entry name" value="LytR/CpsA/Psr_C"/>
</dbReference>
<sequence length="219" mass="22790">MEEGQETGQEVQSNFTNPPTPPGVTRKKKGKTGILVIGIFLLLIAVGVGIYFIGKSRQEPEATPTPTPFIRGAETVSTPESTSTPEPVAKEKVSIEVLNGTGIAGEAGFLQGKLKTLGYSKIEAGNASNQDNEATSVVFSDKLPDSIVEEITKLLEDTYKTVKTRTSSSGSVDVSITTGMRKGATPKPSITATPTPTPKATSTASPTPTLSPSPSPTGN</sequence>
<reference evidence="4 5" key="1">
    <citation type="journal article" date="2016" name="Nat. Commun.">
        <title>Thousands of microbial genomes shed light on interconnected biogeochemical processes in an aquifer system.</title>
        <authorList>
            <person name="Anantharaman K."/>
            <person name="Brown C.T."/>
            <person name="Hug L.A."/>
            <person name="Sharon I."/>
            <person name="Castelle C.J."/>
            <person name="Probst A.J."/>
            <person name="Thomas B.C."/>
            <person name="Singh A."/>
            <person name="Wilkins M.J."/>
            <person name="Karaoz U."/>
            <person name="Brodie E.L."/>
            <person name="Williams K.H."/>
            <person name="Hubbard S.S."/>
            <person name="Banfield J.F."/>
        </authorList>
    </citation>
    <scope>NUCLEOTIDE SEQUENCE [LARGE SCALE GENOMIC DNA]</scope>
</reference>
<feature type="compositionally biased region" description="Low complexity" evidence="1">
    <location>
        <begin position="185"/>
        <end position="208"/>
    </location>
</feature>
<feature type="domain" description="LytR/CpsA/Psr regulator C-terminal" evidence="3">
    <location>
        <begin position="93"/>
        <end position="177"/>
    </location>
</feature>
<evidence type="ECO:0000256" key="1">
    <source>
        <dbReference type="SAM" id="MobiDB-lite"/>
    </source>
</evidence>
<comment type="caution">
    <text evidence="4">The sequence shown here is derived from an EMBL/GenBank/DDBJ whole genome shotgun (WGS) entry which is preliminary data.</text>
</comment>
<dbReference type="AlphaFoldDB" id="A0A1F8C246"/>
<feature type="region of interest" description="Disordered" evidence="1">
    <location>
        <begin position="1"/>
        <end position="28"/>
    </location>
</feature>
<feature type="region of interest" description="Disordered" evidence="1">
    <location>
        <begin position="58"/>
        <end position="89"/>
    </location>
</feature>
<gene>
    <name evidence="4" type="ORF">A2975_04670</name>
</gene>
<name>A0A1F8C246_9BACT</name>
<dbReference type="EMBL" id="MGHL01000006">
    <property type="protein sequence ID" value="OGM70332.1"/>
    <property type="molecule type" value="Genomic_DNA"/>
</dbReference>
<keyword evidence="2" id="KW-1133">Transmembrane helix</keyword>
<evidence type="ECO:0000313" key="4">
    <source>
        <dbReference type="EMBL" id="OGM70332.1"/>
    </source>
</evidence>
<dbReference type="Pfam" id="PF13399">
    <property type="entry name" value="LytR_C"/>
    <property type="match status" value="1"/>
</dbReference>
<dbReference type="STRING" id="1802525.A2975_04670"/>
<feature type="compositionally biased region" description="Polar residues" evidence="1">
    <location>
        <begin position="1"/>
        <end position="17"/>
    </location>
</feature>